<accession>A0AAN6YL56</accession>
<sequence>MSRLVDWYAGGMPGTRNVRNARRGSVGIMWMARGGKSRQAYDPVGNRPKYCGVQWTLPLVQLHISRQAISSSIGFFQGGCEAERRGLCGVEVGKDNTLGKLGTERRILNIWRIEARLQLENWSSARYWMVRYGIIPNSALGVPETIPPCAEGCTASVSLNRRAVFPRAKLNPRHGQRVGFTVKARRANVSRRHTRRNRGFVCSGAGR</sequence>
<name>A0AAN6YL56_9PEZI</name>
<protein>
    <submittedName>
        <fullName evidence="1">Uncharacterized protein</fullName>
    </submittedName>
</protein>
<reference evidence="1" key="2">
    <citation type="submission" date="2023-05" db="EMBL/GenBank/DDBJ databases">
        <authorList>
            <consortium name="Lawrence Berkeley National Laboratory"/>
            <person name="Steindorff A."/>
            <person name="Hensen N."/>
            <person name="Bonometti L."/>
            <person name="Westerberg I."/>
            <person name="Brannstrom I.O."/>
            <person name="Guillou S."/>
            <person name="Cros-Aarteil S."/>
            <person name="Calhoun S."/>
            <person name="Haridas S."/>
            <person name="Kuo A."/>
            <person name="Mondo S."/>
            <person name="Pangilinan J."/>
            <person name="Riley R."/>
            <person name="Labutti K."/>
            <person name="Andreopoulos B."/>
            <person name="Lipzen A."/>
            <person name="Chen C."/>
            <person name="Yanf M."/>
            <person name="Daum C."/>
            <person name="Ng V."/>
            <person name="Clum A."/>
            <person name="Ohm R."/>
            <person name="Martin F."/>
            <person name="Silar P."/>
            <person name="Natvig D."/>
            <person name="Lalanne C."/>
            <person name="Gautier V."/>
            <person name="Ament-Velasquez S.L."/>
            <person name="Kruys A."/>
            <person name="Hutchinson M.I."/>
            <person name="Powell A.J."/>
            <person name="Barry K."/>
            <person name="Miller A.N."/>
            <person name="Grigoriev I.V."/>
            <person name="Debuchy R."/>
            <person name="Gladieux P."/>
            <person name="Thoren M.H."/>
            <person name="Johannesson H."/>
        </authorList>
    </citation>
    <scope>NUCLEOTIDE SEQUENCE</scope>
    <source>
        <strain evidence="1">PSN293</strain>
    </source>
</reference>
<organism evidence="1 2">
    <name type="scientific">Rhypophila decipiens</name>
    <dbReference type="NCBI Taxonomy" id="261697"/>
    <lineage>
        <taxon>Eukaryota</taxon>
        <taxon>Fungi</taxon>
        <taxon>Dikarya</taxon>
        <taxon>Ascomycota</taxon>
        <taxon>Pezizomycotina</taxon>
        <taxon>Sordariomycetes</taxon>
        <taxon>Sordariomycetidae</taxon>
        <taxon>Sordariales</taxon>
        <taxon>Naviculisporaceae</taxon>
        <taxon>Rhypophila</taxon>
    </lineage>
</organism>
<reference evidence="1" key="1">
    <citation type="journal article" date="2023" name="Mol. Phylogenet. Evol.">
        <title>Genome-scale phylogeny and comparative genomics of the fungal order Sordariales.</title>
        <authorList>
            <person name="Hensen N."/>
            <person name="Bonometti L."/>
            <person name="Westerberg I."/>
            <person name="Brannstrom I.O."/>
            <person name="Guillou S."/>
            <person name="Cros-Aarteil S."/>
            <person name="Calhoun S."/>
            <person name="Haridas S."/>
            <person name="Kuo A."/>
            <person name="Mondo S."/>
            <person name="Pangilinan J."/>
            <person name="Riley R."/>
            <person name="LaButti K."/>
            <person name="Andreopoulos B."/>
            <person name="Lipzen A."/>
            <person name="Chen C."/>
            <person name="Yan M."/>
            <person name="Daum C."/>
            <person name="Ng V."/>
            <person name="Clum A."/>
            <person name="Steindorff A."/>
            <person name="Ohm R.A."/>
            <person name="Martin F."/>
            <person name="Silar P."/>
            <person name="Natvig D.O."/>
            <person name="Lalanne C."/>
            <person name="Gautier V."/>
            <person name="Ament-Velasquez S.L."/>
            <person name="Kruys A."/>
            <person name="Hutchinson M.I."/>
            <person name="Powell A.J."/>
            <person name="Barry K."/>
            <person name="Miller A.N."/>
            <person name="Grigoriev I.V."/>
            <person name="Debuchy R."/>
            <person name="Gladieux P."/>
            <person name="Hiltunen Thoren M."/>
            <person name="Johannesson H."/>
        </authorList>
    </citation>
    <scope>NUCLEOTIDE SEQUENCE</scope>
    <source>
        <strain evidence="1">PSN293</strain>
    </source>
</reference>
<keyword evidence="2" id="KW-1185">Reference proteome</keyword>
<dbReference type="AlphaFoldDB" id="A0AAN6YL56"/>
<proteinExistence type="predicted"/>
<dbReference type="Proteomes" id="UP001301769">
    <property type="component" value="Unassembled WGS sequence"/>
</dbReference>
<comment type="caution">
    <text evidence="1">The sequence shown here is derived from an EMBL/GenBank/DDBJ whole genome shotgun (WGS) entry which is preliminary data.</text>
</comment>
<gene>
    <name evidence="1" type="ORF">QBC37DRAFT_394186</name>
</gene>
<dbReference type="EMBL" id="MU858046">
    <property type="protein sequence ID" value="KAK4219815.1"/>
    <property type="molecule type" value="Genomic_DNA"/>
</dbReference>
<evidence type="ECO:0000313" key="1">
    <source>
        <dbReference type="EMBL" id="KAK4219815.1"/>
    </source>
</evidence>
<evidence type="ECO:0000313" key="2">
    <source>
        <dbReference type="Proteomes" id="UP001301769"/>
    </source>
</evidence>